<accession>A0AAD9AVK1</accession>
<keyword evidence="3" id="KW-1185">Reference proteome</keyword>
<evidence type="ECO:0000313" key="3">
    <source>
        <dbReference type="Proteomes" id="UP001243330"/>
    </source>
</evidence>
<evidence type="ECO:0000313" key="2">
    <source>
        <dbReference type="EMBL" id="KAK1853510.1"/>
    </source>
</evidence>
<dbReference type="AlphaFoldDB" id="A0AAD9AVK1"/>
<keyword evidence="1" id="KW-1133">Transmembrane helix</keyword>
<keyword evidence="1" id="KW-0472">Membrane</keyword>
<reference evidence="2" key="1">
    <citation type="submission" date="2023-01" db="EMBL/GenBank/DDBJ databases">
        <title>Colletotrichum chrysophilum M932 genome sequence.</title>
        <authorList>
            <person name="Baroncelli R."/>
        </authorList>
    </citation>
    <scope>NUCLEOTIDE SEQUENCE</scope>
    <source>
        <strain evidence="2">M932</strain>
    </source>
</reference>
<dbReference type="EMBL" id="JAQOWY010000053">
    <property type="protein sequence ID" value="KAK1853510.1"/>
    <property type="molecule type" value="Genomic_DNA"/>
</dbReference>
<comment type="caution">
    <text evidence="2">The sequence shown here is derived from an EMBL/GenBank/DDBJ whole genome shotgun (WGS) entry which is preliminary data.</text>
</comment>
<keyword evidence="1" id="KW-0812">Transmembrane</keyword>
<name>A0AAD9AVK1_9PEZI</name>
<feature type="transmembrane region" description="Helical" evidence="1">
    <location>
        <begin position="146"/>
        <end position="169"/>
    </location>
</feature>
<protein>
    <submittedName>
        <fullName evidence="2">Uncharacterized protein</fullName>
    </submittedName>
</protein>
<dbReference type="Proteomes" id="UP001243330">
    <property type="component" value="Unassembled WGS sequence"/>
</dbReference>
<proteinExistence type="predicted"/>
<organism evidence="2 3">
    <name type="scientific">Colletotrichum chrysophilum</name>
    <dbReference type="NCBI Taxonomy" id="1836956"/>
    <lineage>
        <taxon>Eukaryota</taxon>
        <taxon>Fungi</taxon>
        <taxon>Dikarya</taxon>
        <taxon>Ascomycota</taxon>
        <taxon>Pezizomycotina</taxon>
        <taxon>Sordariomycetes</taxon>
        <taxon>Hypocreomycetidae</taxon>
        <taxon>Glomerellales</taxon>
        <taxon>Glomerellaceae</taxon>
        <taxon>Colletotrichum</taxon>
        <taxon>Colletotrichum gloeosporioides species complex</taxon>
    </lineage>
</organism>
<feature type="transmembrane region" description="Helical" evidence="1">
    <location>
        <begin position="175"/>
        <end position="194"/>
    </location>
</feature>
<evidence type="ECO:0000256" key="1">
    <source>
        <dbReference type="SAM" id="Phobius"/>
    </source>
</evidence>
<sequence>MIRELEKKVVAYGSVDYTPGHEVVERCFYDARLRLPSHSEYCHSHAGWRDDEYIDPDRVYYCGIKEQLEHLEEVSKLKAAPLWSATLDNPLLAAGNSLFPAGVVKSSSEIREEMSTARDSGHIRGLAQIKFTGLRVMWPEDEPGFVFTRTCCGGVLLSCLGVLGFRVAYGDWGTAYTAGAYYVALAGIVLAWFGRQGFIDILGK</sequence>
<gene>
    <name evidence="2" type="ORF">CCHR01_03827</name>
</gene>